<dbReference type="InterPro" id="IPR029057">
    <property type="entry name" value="PRTase-like"/>
</dbReference>
<gene>
    <name evidence="2" type="ORF">ACFSX5_10765</name>
</gene>
<dbReference type="Proteomes" id="UP001597521">
    <property type="component" value="Unassembled WGS sequence"/>
</dbReference>
<keyword evidence="2" id="KW-0328">Glycosyltransferase</keyword>
<dbReference type="EMBL" id="JBHUNP010000001">
    <property type="protein sequence ID" value="MFD2648273.1"/>
    <property type="molecule type" value="Genomic_DNA"/>
</dbReference>
<dbReference type="GO" id="GO:0016757">
    <property type="term" value="F:glycosyltransferase activity"/>
    <property type="evidence" value="ECO:0007669"/>
    <property type="project" value="UniProtKB-KW"/>
</dbReference>
<dbReference type="CDD" id="cd06223">
    <property type="entry name" value="PRTases_typeI"/>
    <property type="match status" value="1"/>
</dbReference>
<proteinExistence type="predicted"/>
<dbReference type="Pfam" id="PF00156">
    <property type="entry name" value="Pribosyltran"/>
    <property type="match status" value="1"/>
</dbReference>
<dbReference type="InterPro" id="IPR000836">
    <property type="entry name" value="PRTase_dom"/>
</dbReference>
<feature type="domain" description="Phosphoribosyltransferase" evidence="1">
    <location>
        <begin position="10"/>
        <end position="180"/>
    </location>
</feature>
<dbReference type="Gene3D" id="3.30.1310.20">
    <property type="entry name" value="PRTase-like"/>
    <property type="match status" value="1"/>
</dbReference>
<name>A0ABW5QKY9_9HYPH</name>
<evidence type="ECO:0000313" key="2">
    <source>
        <dbReference type="EMBL" id="MFD2648273.1"/>
    </source>
</evidence>
<keyword evidence="2" id="KW-0808">Transferase</keyword>
<dbReference type="SUPFAM" id="SSF53271">
    <property type="entry name" value="PRTase-like"/>
    <property type="match status" value="1"/>
</dbReference>
<organism evidence="2 3">
    <name type="scientific">Devosia albogilva</name>
    <dbReference type="NCBI Taxonomy" id="429726"/>
    <lineage>
        <taxon>Bacteria</taxon>
        <taxon>Pseudomonadati</taxon>
        <taxon>Pseudomonadota</taxon>
        <taxon>Alphaproteobacteria</taxon>
        <taxon>Hyphomicrobiales</taxon>
        <taxon>Devosiaceae</taxon>
        <taxon>Devosia</taxon>
    </lineage>
</organism>
<comment type="caution">
    <text evidence="2">The sequence shown here is derived from an EMBL/GenBank/DDBJ whole genome shotgun (WGS) entry which is preliminary data.</text>
</comment>
<keyword evidence="3" id="KW-1185">Reference proteome</keyword>
<sequence>MFADRVAAGKALAEAVAQLRLTDPLVVALPRGGVPVGHEVAQRLGAPLDVLIVRKLGAPGHAELAMGAIVGGAAPQTVFNPEVMESLRPSPEHVEAEIRREQAELARREAVYAADHPPLDVHGRTVVVVDDGLATGATAEAALRGLRQAGAAKLVLAVPVGAAEAVNRLEAVADTVVCLSVPFRFEAVGQWYSDFRQVSDEEVIALLRSRKNGGKASR</sequence>
<evidence type="ECO:0000313" key="3">
    <source>
        <dbReference type="Proteomes" id="UP001597521"/>
    </source>
</evidence>
<protein>
    <submittedName>
        <fullName evidence="2">Phosphoribosyltransferase</fullName>
    </submittedName>
</protein>
<dbReference type="Gene3D" id="3.40.50.2020">
    <property type="match status" value="1"/>
</dbReference>
<accession>A0ABW5QKY9</accession>
<evidence type="ECO:0000259" key="1">
    <source>
        <dbReference type="Pfam" id="PF00156"/>
    </source>
</evidence>
<reference evidence="3" key="1">
    <citation type="journal article" date="2019" name="Int. J. Syst. Evol. Microbiol.">
        <title>The Global Catalogue of Microorganisms (GCM) 10K type strain sequencing project: providing services to taxonomists for standard genome sequencing and annotation.</title>
        <authorList>
            <consortium name="The Broad Institute Genomics Platform"/>
            <consortium name="The Broad Institute Genome Sequencing Center for Infectious Disease"/>
            <person name="Wu L."/>
            <person name="Ma J."/>
        </authorList>
    </citation>
    <scope>NUCLEOTIDE SEQUENCE [LARGE SCALE GENOMIC DNA]</scope>
    <source>
        <strain evidence="3">CCM 7427</strain>
    </source>
</reference>
<dbReference type="RefSeq" id="WP_386833399.1">
    <property type="nucleotide sequence ID" value="NZ_JBHUNP010000001.1"/>
</dbReference>